<dbReference type="Pfam" id="PF00107">
    <property type="entry name" value="ADH_zinc_N"/>
    <property type="match status" value="1"/>
</dbReference>
<dbReference type="InterPro" id="IPR013149">
    <property type="entry name" value="ADH-like_C"/>
</dbReference>
<proteinExistence type="inferred from homology"/>
<gene>
    <name evidence="8" type="primary">ADH5</name>
    <name evidence="8" type="ORF">E8E12_003611</name>
</gene>
<dbReference type="OrthoDB" id="1560166at2759"/>
<evidence type="ECO:0000256" key="1">
    <source>
        <dbReference type="ARBA" id="ARBA00001947"/>
    </source>
</evidence>
<evidence type="ECO:0000256" key="4">
    <source>
        <dbReference type="ARBA" id="ARBA00022833"/>
    </source>
</evidence>
<dbReference type="EMBL" id="SWKV01000075">
    <property type="protein sequence ID" value="KAF3033816.1"/>
    <property type="molecule type" value="Genomic_DNA"/>
</dbReference>
<keyword evidence="9" id="KW-1185">Reference proteome</keyword>
<dbReference type="Gene3D" id="3.90.180.10">
    <property type="entry name" value="Medium-chain alcohol dehydrogenases, catalytic domain"/>
    <property type="match status" value="2"/>
</dbReference>
<dbReference type="InterPro" id="IPR036291">
    <property type="entry name" value="NAD(P)-bd_dom_sf"/>
</dbReference>
<evidence type="ECO:0000256" key="3">
    <source>
        <dbReference type="ARBA" id="ARBA00022723"/>
    </source>
</evidence>
<dbReference type="Proteomes" id="UP000758155">
    <property type="component" value="Unassembled WGS sequence"/>
</dbReference>
<sequence>MVEYTVPCKGIVAYSQHDWKWEDMYTREPKADEFLIEMIATGVCHTDISGYGGIYPRVLGHEGNQSSVNFPNSTTNSIPPPDTTVHNLTLPIGAGRILRLGSTSQESKYKVGDLVILSAAACLQCKYCTTGHPAYCIDHAALTLASNEPNFVLASDPSKIIGGGYFGQSSFASPAPVKVSCAANVTKLIRDADELRAYAPLGCGIMTGAGAITHVGKCEPDDVVAVVGLGGVGLAGICAAKQRGVKNVIAVDLLQSRIDLAMQHGATVGLLSTKEGLKGEDMSVAIKKLTPGGLGCSHILDTSPSVAVLGQCMEALQKNGQLLQVGVKPVGAKYELDLLTHMVNGRRLIGVIEGDRDPAEALPELVQWSKDGILPVEKMLKEFGVQQFEDARQKMEEGSVIKSVLVW</sequence>
<evidence type="ECO:0000313" key="8">
    <source>
        <dbReference type="EMBL" id="KAF3033816.1"/>
    </source>
</evidence>
<evidence type="ECO:0000313" key="9">
    <source>
        <dbReference type="Proteomes" id="UP000758155"/>
    </source>
</evidence>
<feature type="domain" description="Alcohol dehydrogenase-like C-terminal" evidence="6">
    <location>
        <begin position="231"/>
        <end position="367"/>
    </location>
</feature>
<dbReference type="GO" id="GO:0016491">
    <property type="term" value="F:oxidoreductase activity"/>
    <property type="evidence" value="ECO:0007669"/>
    <property type="project" value="UniProtKB-KW"/>
</dbReference>
<keyword evidence="3" id="KW-0479">Metal-binding</keyword>
<keyword evidence="4" id="KW-0862">Zinc</keyword>
<protein>
    <submittedName>
        <fullName evidence="8">NAD/NADP dependent alcohol dehydrogenase</fullName>
    </submittedName>
</protein>
<dbReference type="Gene3D" id="3.40.50.720">
    <property type="entry name" value="NAD(P)-binding Rossmann-like Domain"/>
    <property type="match status" value="1"/>
</dbReference>
<accession>A0A9P4WJ75</accession>
<dbReference type="GO" id="GO:0046872">
    <property type="term" value="F:metal ion binding"/>
    <property type="evidence" value="ECO:0007669"/>
    <property type="project" value="UniProtKB-KW"/>
</dbReference>
<dbReference type="InterPro" id="IPR011032">
    <property type="entry name" value="GroES-like_sf"/>
</dbReference>
<evidence type="ECO:0000256" key="5">
    <source>
        <dbReference type="ARBA" id="ARBA00023002"/>
    </source>
</evidence>
<name>A0A9P4WJ75_9PLEO</name>
<reference evidence="8" key="1">
    <citation type="submission" date="2019-04" db="EMBL/GenBank/DDBJ databases">
        <title>Sequencing of skin fungus with MAO and IRED activity.</title>
        <authorList>
            <person name="Marsaioli A.J."/>
            <person name="Bonatto J.M.C."/>
            <person name="Reis Junior O."/>
        </authorList>
    </citation>
    <scope>NUCLEOTIDE SEQUENCE</scope>
    <source>
        <strain evidence="8">28M1</strain>
    </source>
</reference>
<organism evidence="8 9">
    <name type="scientific">Didymella heteroderae</name>
    <dbReference type="NCBI Taxonomy" id="1769908"/>
    <lineage>
        <taxon>Eukaryota</taxon>
        <taxon>Fungi</taxon>
        <taxon>Dikarya</taxon>
        <taxon>Ascomycota</taxon>
        <taxon>Pezizomycotina</taxon>
        <taxon>Dothideomycetes</taxon>
        <taxon>Pleosporomycetidae</taxon>
        <taxon>Pleosporales</taxon>
        <taxon>Pleosporineae</taxon>
        <taxon>Didymellaceae</taxon>
        <taxon>Didymella</taxon>
    </lineage>
</organism>
<dbReference type="PANTHER" id="PTHR43350">
    <property type="entry name" value="NAD-DEPENDENT ALCOHOL DEHYDROGENASE"/>
    <property type="match status" value="1"/>
</dbReference>
<keyword evidence="5" id="KW-0560">Oxidoreductase</keyword>
<dbReference type="Pfam" id="PF08240">
    <property type="entry name" value="ADH_N"/>
    <property type="match status" value="1"/>
</dbReference>
<comment type="caution">
    <text evidence="8">The sequence shown here is derived from an EMBL/GenBank/DDBJ whole genome shotgun (WGS) entry which is preliminary data.</text>
</comment>
<dbReference type="SUPFAM" id="SSF50129">
    <property type="entry name" value="GroES-like"/>
    <property type="match status" value="2"/>
</dbReference>
<dbReference type="SUPFAM" id="SSF51735">
    <property type="entry name" value="NAD(P)-binding Rossmann-fold domains"/>
    <property type="match status" value="1"/>
</dbReference>
<dbReference type="InterPro" id="IPR013154">
    <property type="entry name" value="ADH-like_N"/>
</dbReference>
<feature type="domain" description="Alcohol dehydrogenase-like N-terminal" evidence="7">
    <location>
        <begin position="93"/>
        <end position="142"/>
    </location>
</feature>
<evidence type="ECO:0000259" key="6">
    <source>
        <dbReference type="Pfam" id="PF00107"/>
    </source>
</evidence>
<dbReference type="AlphaFoldDB" id="A0A9P4WJ75"/>
<evidence type="ECO:0000256" key="2">
    <source>
        <dbReference type="ARBA" id="ARBA00008072"/>
    </source>
</evidence>
<comment type="cofactor">
    <cofactor evidence="1">
        <name>Zn(2+)</name>
        <dbReference type="ChEBI" id="CHEBI:29105"/>
    </cofactor>
</comment>
<evidence type="ECO:0000259" key="7">
    <source>
        <dbReference type="Pfam" id="PF08240"/>
    </source>
</evidence>
<comment type="similarity">
    <text evidence="2">Belongs to the zinc-containing alcohol dehydrogenase family.</text>
</comment>
<dbReference type="PANTHER" id="PTHR43350:SF18">
    <property type="entry name" value="ENOYL REDUCTASE (ER) DOMAIN-CONTAINING PROTEIN"/>
    <property type="match status" value="1"/>
</dbReference>